<organism evidence="6 7">
    <name type="scientific">Piscinibacterium candidicorallinum</name>
    <dbReference type="NCBI Taxonomy" id="1793872"/>
    <lineage>
        <taxon>Bacteria</taxon>
        <taxon>Pseudomonadati</taxon>
        <taxon>Pseudomonadota</taxon>
        <taxon>Betaproteobacteria</taxon>
        <taxon>Burkholderiales</taxon>
        <taxon>Piscinibacterium</taxon>
    </lineage>
</organism>
<evidence type="ECO:0000256" key="2">
    <source>
        <dbReference type="ARBA" id="ARBA00022517"/>
    </source>
</evidence>
<reference evidence="7" key="1">
    <citation type="journal article" date="2019" name="Int. J. Syst. Evol. Microbiol.">
        <title>The Global Catalogue of Microorganisms (GCM) 10K type strain sequencing project: providing services to taxonomists for standard genome sequencing and annotation.</title>
        <authorList>
            <consortium name="The Broad Institute Genomics Platform"/>
            <consortium name="The Broad Institute Genome Sequencing Center for Infectious Disease"/>
            <person name="Wu L."/>
            <person name="Ma J."/>
        </authorList>
    </citation>
    <scope>NUCLEOTIDE SEQUENCE [LARGE SCALE GENOMIC DNA]</scope>
    <source>
        <strain evidence="7">KCTC 52168</strain>
    </source>
</reference>
<dbReference type="InterPro" id="IPR035956">
    <property type="entry name" value="RimP_N_sf"/>
</dbReference>
<dbReference type="Proteomes" id="UP001595556">
    <property type="component" value="Unassembled WGS sequence"/>
</dbReference>
<evidence type="ECO:0000256" key="3">
    <source>
        <dbReference type="HAMAP-Rule" id="MF_01077"/>
    </source>
</evidence>
<dbReference type="HAMAP" id="MF_01077">
    <property type="entry name" value="RimP"/>
    <property type="match status" value="1"/>
</dbReference>
<gene>
    <name evidence="3 6" type="primary">rimP</name>
    <name evidence="6" type="ORF">ACFOEN_07000</name>
</gene>
<feature type="domain" description="Ribosome maturation factor RimP N-terminal" evidence="4">
    <location>
        <begin position="7"/>
        <end position="78"/>
    </location>
</feature>
<dbReference type="Pfam" id="PF17384">
    <property type="entry name" value="DUF150_C"/>
    <property type="match status" value="1"/>
</dbReference>
<dbReference type="RefSeq" id="WP_377302351.1">
    <property type="nucleotide sequence ID" value="NZ_CP180191.1"/>
</dbReference>
<dbReference type="Pfam" id="PF02576">
    <property type="entry name" value="RimP_N"/>
    <property type="match status" value="1"/>
</dbReference>
<comment type="function">
    <text evidence="3">Required for maturation of 30S ribosomal subunits.</text>
</comment>
<evidence type="ECO:0000256" key="1">
    <source>
        <dbReference type="ARBA" id="ARBA00022490"/>
    </source>
</evidence>
<protein>
    <recommendedName>
        <fullName evidence="3">Ribosome maturation factor RimP</fullName>
    </recommendedName>
</protein>
<evidence type="ECO:0000259" key="4">
    <source>
        <dbReference type="Pfam" id="PF02576"/>
    </source>
</evidence>
<comment type="similarity">
    <text evidence="3">Belongs to the RimP family.</text>
</comment>
<dbReference type="EMBL" id="JBHRTI010000003">
    <property type="protein sequence ID" value="MFC3147385.1"/>
    <property type="molecule type" value="Genomic_DNA"/>
</dbReference>
<feature type="domain" description="Ribosome maturation factor RimP C-terminal" evidence="5">
    <location>
        <begin position="81"/>
        <end position="153"/>
    </location>
</feature>
<dbReference type="CDD" id="cd01734">
    <property type="entry name" value="YlxS_C"/>
    <property type="match status" value="1"/>
</dbReference>
<dbReference type="InterPro" id="IPR036847">
    <property type="entry name" value="RimP_C_sf"/>
</dbReference>
<keyword evidence="1 3" id="KW-0963">Cytoplasm</keyword>
<evidence type="ECO:0000313" key="7">
    <source>
        <dbReference type="Proteomes" id="UP001595556"/>
    </source>
</evidence>
<comment type="caution">
    <text evidence="6">The sequence shown here is derived from an EMBL/GenBank/DDBJ whole genome shotgun (WGS) entry which is preliminary data.</text>
</comment>
<comment type="subcellular location">
    <subcellularLocation>
        <location evidence="3">Cytoplasm</location>
    </subcellularLocation>
</comment>
<dbReference type="NCBIfam" id="NF000929">
    <property type="entry name" value="PRK00092.2-1"/>
    <property type="match status" value="1"/>
</dbReference>
<dbReference type="InterPro" id="IPR028998">
    <property type="entry name" value="RimP_C"/>
</dbReference>
<dbReference type="SUPFAM" id="SSF74942">
    <property type="entry name" value="YhbC-like, C-terminal domain"/>
    <property type="match status" value="1"/>
</dbReference>
<name>A0ABV7H4J4_9BURK</name>
<accession>A0ABV7H4J4</accession>
<dbReference type="SUPFAM" id="SSF75420">
    <property type="entry name" value="YhbC-like, N-terminal domain"/>
    <property type="match status" value="1"/>
</dbReference>
<proteinExistence type="inferred from homology"/>
<dbReference type="InterPro" id="IPR028989">
    <property type="entry name" value="RimP_N"/>
</dbReference>
<dbReference type="PANTHER" id="PTHR33867:SF1">
    <property type="entry name" value="RIBOSOME MATURATION FACTOR RIMP"/>
    <property type="match status" value="1"/>
</dbReference>
<evidence type="ECO:0000313" key="6">
    <source>
        <dbReference type="EMBL" id="MFC3147385.1"/>
    </source>
</evidence>
<dbReference type="Gene3D" id="3.30.300.70">
    <property type="entry name" value="RimP-like superfamily, N-terminal"/>
    <property type="match status" value="1"/>
</dbReference>
<dbReference type="InterPro" id="IPR003728">
    <property type="entry name" value="Ribosome_maturation_RimP"/>
</dbReference>
<dbReference type="PANTHER" id="PTHR33867">
    <property type="entry name" value="RIBOSOME MATURATION FACTOR RIMP"/>
    <property type="match status" value="1"/>
</dbReference>
<sequence length="162" mass="17745">MADLTQLVESTIAPMGYELVDAERAGRGLLRITIDRADGSGERIRIEDCERVSRQLTNVFMVEGIDYARLEVGSAGVDRPLKKLADFVRFAGENAVLKLRVPLAGRKNFEGVLQTPEGEGPDAKLALVFKGKDGTEQVLDFVLSDIERANLNPALDFGKGRK</sequence>
<evidence type="ECO:0000259" key="5">
    <source>
        <dbReference type="Pfam" id="PF17384"/>
    </source>
</evidence>
<keyword evidence="7" id="KW-1185">Reference proteome</keyword>
<keyword evidence="2 3" id="KW-0690">Ribosome biogenesis</keyword>